<sequence length="453" mass="50352">MSLIVRFSFLKFPPSVITFNETFLFSITICTDLGVICGTRLEELSISISVIPIKKQISLSTSKPQRRVNAMGAALPERGVRLSFSEPKSKIQASSLCTVFKLTGGEGYVEYNFSGALEASKEIYANFPAFQLKIEIEDSSSKRLAGGLSLHEIYFLSLYSNPISVSKGNKAIKDHVSPEIDDQTMLGSRRYFDFPYAVSPPSLQGSSMLVLETPFGKDLGSHCWDCAWVGLDFLSRLILAPKELASEKYVLNFDLANALRDAILDPTSSEMFLELGSGCGLLSLGLASILNEFNPSFQERQLPLNQSFNFLLSDLAAVLPSCRRNILANFTIDGLPTTKLKRVSKKINLGLTELQWEAPLNQDISLNPRVIFAFDVVYNDAAHMPLFTVLKNLVRISSKAESTYILLGYKQRSQRVEKGFFDLVRPCFSLTRILFHFGIHLLLLKPIPGASME</sequence>
<protein>
    <submittedName>
        <fullName evidence="1">Uncharacterized protein</fullName>
    </submittedName>
</protein>
<organism evidence="1 2">
    <name type="scientific">Entomophthora muscae</name>
    <dbReference type="NCBI Taxonomy" id="34485"/>
    <lineage>
        <taxon>Eukaryota</taxon>
        <taxon>Fungi</taxon>
        <taxon>Fungi incertae sedis</taxon>
        <taxon>Zoopagomycota</taxon>
        <taxon>Entomophthoromycotina</taxon>
        <taxon>Entomophthoromycetes</taxon>
        <taxon>Entomophthorales</taxon>
        <taxon>Entomophthoraceae</taxon>
        <taxon>Entomophthora</taxon>
    </lineage>
</organism>
<gene>
    <name evidence="1" type="ORF">DSO57_1019467</name>
</gene>
<proteinExistence type="predicted"/>
<evidence type="ECO:0000313" key="2">
    <source>
        <dbReference type="Proteomes" id="UP001165960"/>
    </source>
</evidence>
<reference evidence="1" key="1">
    <citation type="submission" date="2022-04" db="EMBL/GenBank/DDBJ databases">
        <title>Genome of the entomopathogenic fungus Entomophthora muscae.</title>
        <authorList>
            <person name="Elya C."/>
            <person name="Lovett B.R."/>
            <person name="Lee E."/>
            <person name="Macias A.M."/>
            <person name="Hajek A.E."/>
            <person name="De Bivort B.L."/>
            <person name="Kasson M.T."/>
            <person name="De Fine Licht H.H."/>
            <person name="Stajich J.E."/>
        </authorList>
    </citation>
    <scope>NUCLEOTIDE SEQUENCE</scope>
    <source>
        <strain evidence="1">Berkeley</strain>
    </source>
</reference>
<accession>A0ACC2SGM9</accession>
<dbReference type="Proteomes" id="UP001165960">
    <property type="component" value="Unassembled WGS sequence"/>
</dbReference>
<comment type="caution">
    <text evidence="1">The sequence shown here is derived from an EMBL/GenBank/DDBJ whole genome shotgun (WGS) entry which is preliminary data.</text>
</comment>
<dbReference type="EMBL" id="QTSX02005058">
    <property type="protein sequence ID" value="KAJ9061548.1"/>
    <property type="molecule type" value="Genomic_DNA"/>
</dbReference>
<evidence type="ECO:0000313" key="1">
    <source>
        <dbReference type="EMBL" id="KAJ9061548.1"/>
    </source>
</evidence>
<name>A0ACC2SGM9_9FUNG</name>
<keyword evidence="2" id="KW-1185">Reference proteome</keyword>